<dbReference type="Proteomes" id="UP001386955">
    <property type="component" value="Unassembled WGS sequence"/>
</dbReference>
<comment type="caution">
    <text evidence="2">The sequence shown here is derived from an EMBL/GenBank/DDBJ whole genome shotgun (WGS) entry which is preliminary data.</text>
</comment>
<keyword evidence="1" id="KW-1133">Transmembrane helix</keyword>
<accession>A0AAN9STB4</accession>
<dbReference type="AlphaFoldDB" id="A0AAN9STB4"/>
<evidence type="ECO:0000313" key="3">
    <source>
        <dbReference type="Proteomes" id="UP001386955"/>
    </source>
</evidence>
<sequence length="66" mass="7488">MTSLAVAPTRGAAMEKSAFDTGFWNNLIQTYTVNLKNMELIWKPYIGMAFATIWDLIFSLLTEIIN</sequence>
<keyword evidence="1" id="KW-0472">Membrane</keyword>
<reference evidence="2 3" key="1">
    <citation type="submission" date="2024-01" db="EMBL/GenBank/DDBJ databases">
        <title>The genomes of 5 underutilized Papilionoideae crops provide insights into root nodulation and disease resistanc.</title>
        <authorList>
            <person name="Jiang F."/>
        </authorList>
    </citation>
    <scope>NUCLEOTIDE SEQUENCE [LARGE SCALE GENOMIC DNA]</scope>
    <source>
        <strain evidence="2">DUOXIRENSHENG_FW03</strain>
        <tissue evidence="2">Leaves</tissue>
    </source>
</reference>
<keyword evidence="3" id="KW-1185">Reference proteome</keyword>
<protein>
    <submittedName>
        <fullName evidence="2">Uncharacterized protein</fullName>
    </submittedName>
</protein>
<evidence type="ECO:0000256" key="1">
    <source>
        <dbReference type="SAM" id="Phobius"/>
    </source>
</evidence>
<name>A0AAN9STB4_PSOTE</name>
<feature type="transmembrane region" description="Helical" evidence="1">
    <location>
        <begin position="45"/>
        <end position="65"/>
    </location>
</feature>
<evidence type="ECO:0000313" key="2">
    <source>
        <dbReference type="EMBL" id="KAK7400108.1"/>
    </source>
</evidence>
<organism evidence="2 3">
    <name type="scientific">Psophocarpus tetragonolobus</name>
    <name type="common">Winged bean</name>
    <name type="synonym">Dolichos tetragonolobus</name>
    <dbReference type="NCBI Taxonomy" id="3891"/>
    <lineage>
        <taxon>Eukaryota</taxon>
        <taxon>Viridiplantae</taxon>
        <taxon>Streptophyta</taxon>
        <taxon>Embryophyta</taxon>
        <taxon>Tracheophyta</taxon>
        <taxon>Spermatophyta</taxon>
        <taxon>Magnoliopsida</taxon>
        <taxon>eudicotyledons</taxon>
        <taxon>Gunneridae</taxon>
        <taxon>Pentapetalae</taxon>
        <taxon>rosids</taxon>
        <taxon>fabids</taxon>
        <taxon>Fabales</taxon>
        <taxon>Fabaceae</taxon>
        <taxon>Papilionoideae</taxon>
        <taxon>50 kb inversion clade</taxon>
        <taxon>NPAAA clade</taxon>
        <taxon>indigoferoid/millettioid clade</taxon>
        <taxon>Phaseoleae</taxon>
        <taxon>Psophocarpus</taxon>
    </lineage>
</organism>
<dbReference type="EMBL" id="JAYMYS010000003">
    <property type="protein sequence ID" value="KAK7400108.1"/>
    <property type="molecule type" value="Genomic_DNA"/>
</dbReference>
<gene>
    <name evidence="2" type="ORF">VNO78_11308</name>
</gene>
<proteinExistence type="predicted"/>
<keyword evidence="1" id="KW-0812">Transmembrane</keyword>